<dbReference type="OrthoDB" id="9792011at2"/>
<accession>A0A6I4I6M8</accession>
<feature type="signal peptide" evidence="1">
    <location>
        <begin position="1"/>
        <end position="19"/>
    </location>
</feature>
<reference evidence="3 4" key="1">
    <citation type="submission" date="2019-12" db="EMBL/GenBank/DDBJ databases">
        <title>Mucilaginibacter sp. HME9299 genome sequencing and assembly.</title>
        <authorList>
            <person name="Kang H."/>
            <person name="Kim H."/>
            <person name="Joh K."/>
        </authorList>
    </citation>
    <scope>NUCLEOTIDE SEQUENCE [LARGE SCALE GENOMIC DNA]</scope>
    <source>
        <strain evidence="3 4">HME9299</strain>
    </source>
</reference>
<evidence type="ECO:0000313" key="4">
    <source>
        <dbReference type="Proteomes" id="UP000434850"/>
    </source>
</evidence>
<dbReference type="InterPro" id="IPR025510">
    <property type="entry name" value="DUF4397"/>
</dbReference>
<comment type="caution">
    <text evidence="3">The sequence shown here is derived from an EMBL/GenBank/DDBJ whole genome shotgun (WGS) entry which is preliminary data.</text>
</comment>
<dbReference type="AlphaFoldDB" id="A0A6I4I6M8"/>
<evidence type="ECO:0000256" key="1">
    <source>
        <dbReference type="SAM" id="SignalP"/>
    </source>
</evidence>
<dbReference type="RefSeq" id="WP_157540633.1">
    <property type="nucleotide sequence ID" value="NZ_WQLA01000002.1"/>
</dbReference>
<protein>
    <submittedName>
        <fullName evidence="3">DUF4397 domain-containing protein</fullName>
    </submittedName>
</protein>
<keyword evidence="1" id="KW-0732">Signal</keyword>
<feature type="domain" description="DUF4397" evidence="2">
    <location>
        <begin position="141"/>
        <end position="228"/>
    </location>
</feature>
<dbReference type="PROSITE" id="PS51257">
    <property type="entry name" value="PROKAR_LIPOPROTEIN"/>
    <property type="match status" value="1"/>
</dbReference>
<feature type="chain" id="PRO_5026321574" evidence="1">
    <location>
        <begin position="20"/>
        <end position="229"/>
    </location>
</feature>
<organism evidence="3 4">
    <name type="scientific">Mucilaginibacter aquatilis</name>
    <dbReference type="NCBI Taxonomy" id="1517760"/>
    <lineage>
        <taxon>Bacteria</taxon>
        <taxon>Pseudomonadati</taxon>
        <taxon>Bacteroidota</taxon>
        <taxon>Sphingobacteriia</taxon>
        <taxon>Sphingobacteriales</taxon>
        <taxon>Sphingobacteriaceae</taxon>
        <taxon>Mucilaginibacter</taxon>
    </lineage>
</organism>
<evidence type="ECO:0000259" key="2">
    <source>
        <dbReference type="Pfam" id="PF14344"/>
    </source>
</evidence>
<sequence>MYKKAYLAVLIATALLAFCSCVKNDPPVANPGTVNLNVINAITDTSIVINYYINGARQNSVTGIYPLANSGYSAVNRGETVIAFRRLFDNQNYNYADTLFTFPVKLDSAASNVSYSLFLSGLNRNSAFLIKDTLASDAKNALLRFVPATQELPQVRVYLNDTLRFTSSSFKAVSAFIPVGNGKKTIRISPLNTNEVLYTSNITLNAGTIYTLFSQGRRNSFRAGLIVNQ</sequence>
<proteinExistence type="predicted"/>
<gene>
    <name evidence="3" type="ORF">GO816_06990</name>
</gene>
<name>A0A6I4I6M8_9SPHI</name>
<evidence type="ECO:0000313" key="3">
    <source>
        <dbReference type="EMBL" id="MVN90865.1"/>
    </source>
</evidence>
<dbReference type="EMBL" id="WQLA01000002">
    <property type="protein sequence ID" value="MVN90865.1"/>
    <property type="molecule type" value="Genomic_DNA"/>
</dbReference>
<dbReference type="Proteomes" id="UP000434850">
    <property type="component" value="Unassembled WGS sequence"/>
</dbReference>
<keyword evidence="4" id="KW-1185">Reference proteome</keyword>
<dbReference type="Pfam" id="PF14344">
    <property type="entry name" value="DUF4397"/>
    <property type="match status" value="1"/>
</dbReference>